<organism evidence="9 10">
    <name type="scientific">Steroidobacter flavus</name>
    <dbReference type="NCBI Taxonomy" id="1842136"/>
    <lineage>
        <taxon>Bacteria</taxon>
        <taxon>Pseudomonadati</taxon>
        <taxon>Pseudomonadota</taxon>
        <taxon>Gammaproteobacteria</taxon>
        <taxon>Steroidobacterales</taxon>
        <taxon>Steroidobacteraceae</taxon>
        <taxon>Steroidobacter</taxon>
    </lineage>
</organism>
<evidence type="ECO:0000259" key="8">
    <source>
        <dbReference type="Pfam" id="PF01850"/>
    </source>
</evidence>
<evidence type="ECO:0000256" key="1">
    <source>
        <dbReference type="ARBA" id="ARBA00001946"/>
    </source>
</evidence>
<dbReference type="Pfam" id="PF01850">
    <property type="entry name" value="PIN"/>
    <property type="match status" value="1"/>
</dbReference>
<comment type="caution">
    <text evidence="9">The sequence shown here is derived from an EMBL/GenBank/DDBJ whole genome shotgun (WGS) entry which is preliminary data.</text>
</comment>
<evidence type="ECO:0000256" key="4">
    <source>
        <dbReference type="ARBA" id="ARBA00022723"/>
    </source>
</evidence>
<accession>A0ABV8SWS3</accession>
<name>A0ABV8SWS3_9GAMM</name>
<keyword evidence="10" id="KW-1185">Reference proteome</keyword>
<dbReference type="InterPro" id="IPR029060">
    <property type="entry name" value="PIN-like_dom_sf"/>
</dbReference>
<proteinExistence type="inferred from homology"/>
<comment type="similarity">
    <text evidence="7">Belongs to the PINc/VapC protein family.</text>
</comment>
<evidence type="ECO:0000256" key="6">
    <source>
        <dbReference type="ARBA" id="ARBA00022842"/>
    </source>
</evidence>
<dbReference type="RefSeq" id="WP_380599832.1">
    <property type="nucleotide sequence ID" value="NZ_JBHSDU010000003.1"/>
</dbReference>
<dbReference type="EMBL" id="JBHSDU010000003">
    <property type="protein sequence ID" value="MFC4311462.1"/>
    <property type="molecule type" value="Genomic_DNA"/>
</dbReference>
<keyword evidence="2" id="KW-1277">Toxin-antitoxin system</keyword>
<dbReference type="InterPro" id="IPR002716">
    <property type="entry name" value="PIN_dom"/>
</dbReference>
<dbReference type="PANTHER" id="PTHR33653:SF1">
    <property type="entry name" value="RIBONUCLEASE VAPC2"/>
    <property type="match status" value="1"/>
</dbReference>
<evidence type="ECO:0000313" key="9">
    <source>
        <dbReference type="EMBL" id="MFC4311462.1"/>
    </source>
</evidence>
<keyword evidence="6" id="KW-0460">Magnesium</keyword>
<keyword evidence="4" id="KW-0479">Metal-binding</keyword>
<evidence type="ECO:0000256" key="3">
    <source>
        <dbReference type="ARBA" id="ARBA00022722"/>
    </source>
</evidence>
<dbReference type="SUPFAM" id="SSF88723">
    <property type="entry name" value="PIN domain-like"/>
    <property type="match status" value="1"/>
</dbReference>
<feature type="domain" description="PIN" evidence="8">
    <location>
        <begin position="4"/>
        <end position="121"/>
    </location>
</feature>
<dbReference type="CDD" id="cd18747">
    <property type="entry name" value="PIN_VapC4-5_FitB-like"/>
    <property type="match status" value="1"/>
</dbReference>
<comment type="cofactor">
    <cofactor evidence="1">
        <name>Mg(2+)</name>
        <dbReference type="ChEBI" id="CHEBI:18420"/>
    </cofactor>
</comment>
<sequence length="136" mass="15256">MLRYLLDTNVVSQPMMKTPHAGIMRKLTAIADECAIAAPVWHELQFGCKRLPPGKRRNALQDYLSDVVNTFEILPYDDLAAKLHAIERVRLQELGTTIPFIDGQIAAIAQINELILVTSNVRDFAPFNALVVENWA</sequence>
<protein>
    <submittedName>
        <fullName evidence="9">Type II toxin-antitoxin system VapC family toxin</fullName>
    </submittedName>
</protein>
<evidence type="ECO:0000256" key="7">
    <source>
        <dbReference type="ARBA" id="ARBA00038093"/>
    </source>
</evidence>
<evidence type="ECO:0000256" key="5">
    <source>
        <dbReference type="ARBA" id="ARBA00022801"/>
    </source>
</evidence>
<dbReference type="PANTHER" id="PTHR33653">
    <property type="entry name" value="RIBONUCLEASE VAPC2"/>
    <property type="match status" value="1"/>
</dbReference>
<reference evidence="10" key="1">
    <citation type="journal article" date="2019" name="Int. J. Syst. Evol. Microbiol.">
        <title>The Global Catalogue of Microorganisms (GCM) 10K type strain sequencing project: providing services to taxonomists for standard genome sequencing and annotation.</title>
        <authorList>
            <consortium name="The Broad Institute Genomics Platform"/>
            <consortium name="The Broad Institute Genome Sequencing Center for Infectious Disease"/>
            <person name="Wu L."/>
            <person name="Ma J."/>
        </authorList>
    </citation>
    <scope>NUCLEOTIDE SEQUENCE [LARGE SCALE GENOMIC DNA]</scope>
    <source>
        <strain evidence="10">CGMCC 1.10759</strain>
    </source>
</reference>
<keyword evidence="5" id="KW-0378">Hydrolase</keyword>
<dbReference type="Proteomes" id="UP001595904">
    <property type="component" value="Unassembled WGS sequence"/>
</dbReference>
<gene>
    <name evidence="9" type="ORF">ACFPN2_20345</name>
</gene>
<dbReference type="Gene3D" id="3.40.50.1010">
    <property type="entry name" value="5'-nuclease"/>
    <property type="match status" value="1"/>
</dbReference>
<evidence type="ECO:0000256" key="2">
    <source>
        <dbReference type="ARBA" id="ARBA00022649"/>
    </source>
</evidence>
<keyword evidence="3" id="KW-0540">Nuclease</keyword>
<dbReference type="InterPro" id="IPR050556">
    <property type="entry name" value="Type_II_TA_system_RNase"/>
</dbReference>
<evidence type="ECO:0000313" key="10">
    <source>
        <dbReference type="Proteomes" id="UP001595904"/>
    </source>
</evidence>